<sequence>MIKDLKREINVKHMELQTEMDNQSEKHAKQKTKLREVNTEELEEDPLGLDYEFEESQSRDDSINTLSYSTDDDNTRYPGH</sequence>
<protein>
    <submittedName>
        <fullName evidence="4">Protein max</fullName>
    </submittedName>
</protein>
<feature type="compositionally biased region" description="Basic and acidic residues" evidence="1">
    <location>
        <begin position="1"/>
        <end position="16"/>
    </location>
</feature>
<dbReference type="Proteomes" id="UP000268014">
    <property type="component" value="Unassembled WGS sequence"/>
</dbReference>
<evidence type="ECO:0000313" key="3">
    <source>
        <dbReference type="Proteomes" id="UP000268014"/>
    </source>
</evidence>
<feature type="region of interest" description="Disordered" evidence="1">
    <location>
        <begin position="1"/>
        <end position="80"/>
    </location>
</feature>
<proteinExistence type="predicted"/>
<keyword evidence="3" id="KW-1185">Reference proteome</keyword>
<organism evidence="4">
    <name type="scientific">Haemonchus placei</name>
    <name type="common">Barber's pole worm</name>
    <dbReference type="NCBI Taxonomy" id="6290"/>
    <lineage>
        <taxon>Eukaryota</taxon>
        <taxon>Metazoa</taxon>
        <taxon>Ecdysozoa</taxon>
        <taxon>Nematoda</taxon>
        <taxon>Chromadorea</taxon>
        <taxon>Rhabditida</taxon>
        <taxon>Rhabditina</taxon>
        <taxon>Rhabditomorpha</taxon>
        <taxon>Strongyloidea</taxon>
        <taxon>Trichostrongylidae</taxon>
        <taxon>Haemonchus</taxon>
    </lineage>
</organism>
<feature type="compositionally biased region" description="Acidic residues" evidence="1">
    <location>
        <begin position="39"/>
        <end position="55"/>
    </location>
</feature>
<gene>
    <name evidence="2" type="ORF">HPLM_LOCUS7737</name>
</gene>
<evidence type="ECO:0000256" key="1">
    <source>
        <dbReference type="SAM" id="MobiDB-lite"/>
    </source>
</evidence>
<evidence type="ECO:0000313" key="4">
    <source>
        <dbReference type="WBParaSite" id="HPLM_0000774501-mRNA-1"/>
    </source>
</evidence>
<dbReference type="EMBL" id="UZAF01016719">
    <property type="protein sequence ID" value="VDO32836.1"/>
    <property type="molecule type" value="Genomic_DNA"/>
</dbReference>
<dbReference type="OrthoDB" id="10513650at2759"/>
<name>A0A0N4WBC7_HAEPC</name>
<reference evidence="4" key="1">
    <citation type="submission" date="2017-02" db="UniProtKB">
        <authorList>
            <consortium name="WormBaseParasite"/>
        </authorList>
    </citation>
    <scope>IDENTIFICATION</scope>
</reference>
<accession>A0A0N4WBC7</accession>
<evidence type="ECO:0000313" key="2">
    <source>
        <dbReference type="EMBL" id="VDO32836.1"/>
    </source>
</evidence>
<dbReference type="WBParaSite" id="HPLM_0000774501-mRNA-1">
    <property type="protein sequence ID" value="HPLM_0000774501-mRNA-1"/>
    <property type="gene ID" value="HPLM_0000774501"/>
</dbReference>
<dbReference type="AlphaFoldDB" id="A0A0N4WBC7"/>
<reference evidence="2 3" key="2">
    <citation type="submission" date="2018-11" db="EMBL/GenBank/DDBJ databases">
        <authorList>
            <consortium name="Pathogen Informatics"/>
        </authorList>
    </citation>
    <scope>NUCLEOTIDE SEQUENCE [LARGE SCALE GENOMIC DNA]</scope>
    <source>
        <strain evidence="2 3">MHpl1</strain>
    </source>
</reference>
<feature type="compositionally biased region" description="Basic and acidic residues" evidence="1">
    <location>
        <begin position="23"/>
        <end position="38"/>
    </location>
</feature>